<organism evidence="1 2">
    <name type="scientific">Hirsutella rhossiliensis</name>
    <dbReference type="NCBI Taxonomy" id="111463"/>
    <lineage>
        <taxon>Eukaryota</taxon>
        <taxon>Fungi</taxon>
        <taxon>Dikarya</taxon>
        <taxon>Ascomycota</taxon>
        <taxon>Pezizomycotina</taxon>
        <taxon>Sordariomycetes</taxon>
        <taxon>Hypocreomycetidae</taxon>
        <taxon>Hypocreales</taxon>
        <taxon>Ophiocordycipitaceae</taxon>
        <taxon>Hirsutella</taxon>
    </lineage>
</organism>
<dbReference type="OrthoDB" id="5403091at2759"/>
<keyword evidence="2" id="KW-1185">Reference proteome</keyword>
<dbReference type="AlphaFoldDB" id="A0A9P8SD49"/>
<dbReference type="RefSeq" id="XP_044715088.1">
    <property type="nucleotide sequence ID" value="XM_044869826.1"/>
</dbReference>
<comment type="caution">
    <text evidence="1">The sequence shown here is derived from an EMBL/GenBank/DDBJ whole genome shotgun (WGS) entry which is preliminary data.</text>
</comment>
<reference evidence="1" key="1">
    <citation type="submission" date="2021-09" db="EMBL/GenBank/DDBJ databases">
        <title>A high-quality genome of the endoparasitic fungus Hirsutella rhossiliensis with a comparison of Hirsutella genomes reveals transposable elements contributing to genome size variation.</title>
        <authorList>
            <person name="Lin R."/>
            <person name="Jiao Y."/>
            <person name="Sun X."/>
            <person name="Ling J."/>
            <person name="Xie B."/>
            <person name="Cheng X."/>
        </authorList>
    </citation>
    <scope>NUCLEOTIDE SEQUENCE</scope>
    <source>
        <strain evidence="1">HR02</strain>
    </source>
</reference>
<dbReference type="EMBL" id="JAIZPD010000020">
    <property type="protein sequence ID" value="KAH0957574.1"/>
    <property type="molecule type" value="Genomic_DNA"/>
</dbReference>
<dbReference type="Proteomes" id="UP000824596">
    <property type="component" value="Unassembled WGS sequence"/>
</dbReference>
<gene>
    <name evidence="1" type="ORF">HRG_11356</name>
</gene>
<accession>A0A9P8SD49</accession>
<evidence type="ECO:0000313" key="1">
    <source>
        <dbReference type="EMBL" id="KAH0957574.1"/>
    </source>
</evidence>
<evidence type="ECO:0000313" key="2">
    <source>
        <dbReference type="Proteomes" id="UP000824596"/>
    </source>
</evidence>
<proteinExistence type="predicted"/>
<name>A0A9P8SD49_9HYPO</name>
<protein>
    <submittedName>
        <fullName evidence="1">Uncharacterized protein</fullName>
    </submittedName>
</protein>
<dbReference type="GeneID" id="68360484"/>
<sequence>MPDSPEHSAGEPPRGDEHAHFLWVSQGDREPIRELASHGNFDEHYESTFNKVAAVTEYYCRDGKCTLMFEPRLHDLWYAYYKGGRHIPHSKPVQNRLALSLVQIRGPGPLTRPNPGNVSF</sequence>